<dbReference type="SUPFAM" id="SSF53098">
    <property type="entry name" value="Ribonuclease H-like"/>
    <property type="match status" value="1"/>
</dbReference>
<keyword evidence="9 20" id="KW-0378">Hydrolase</keyword>
<evidence type="ECO:0000256" key="7">
    <source>
        <dbReference type="ARBA" id="ARBA00022722"/>
    </source>
</evidence>
<dbReference type="AlphaFoldDB" id="N0BGQ5"/>
<evidence type="ECO:0000256" key="1">
    <source>
        <dbReference type="ARBA" id="ARBA00001936"/>
    </source>
</evidence>
<dbReference type="Pfam" id="PF00929">
    <property type="entry name" value="RNase_T"/>
    <property type="match status" value="1"/>
</dbReference>
<dbReference type="CDD" id="cd06131">
    <property type="entry name" value="DNA_pol_III_epsilon_Ecoli_like"/>
    <property type="match status" value="1"/>
</dbReference>
<feature type="binding site" evidence="18">
    <location>
        <position position="69"/>
    </location>
    <ligand>
        <name>substrate</name>
    </ligand>
</feature>
<evidence type="ECO:0000256" key="6">
    <source>
        <dbReference type="ARBA" id="ARBA00022705"/>
    </source>
</evidence>
<evidence type="ECO:0000256" key="2">
    <source>
        <dbReference type="ARBA" id="ARBA00012417"/>
    </source>
</evidence>
<dbReference type="eggNOG" id="COG0847">
    <property type="taxonomic scope" value="Bacteria"/>
</dbReference>
<dbReference type="InterPro" id="IPR006309">
    <property type="entry name" value="DnaQ_proteo"/>
</dbReference>
<dbReference type="NCBIfam" id="TIGR01406">
    <property type="entry name" value="dnaQ_proteo"/>
    <property type="match status" value="1"/>
</dbReference>
<evidence type="ECO:0000256" key="8">
    <source>
        <dbReference type="ARBA" id="ARBA00022723"/>
    </source>
</evidence>
<evidence type="ECO:0000256" key="19">
    <source>
        <dbReference type="PIRSR" id="PIRSR606309-3"/>
    </source>
</evidence>
<dbReference type="InterPro" id="IPR013520">
    <property type="entry name" value="Ribonucl_H"/>
</dbReference>
<organism evidence="22 23">
    <name type="scientific">Hyphomicrobium denitrificans 1NES1</name>
    <dbReference type="NCBI Taxonomy" id="670307"/>
    <lineage>
        <taxon>Bacteria</taxon>
        <taxon>Pseudomonadati</taxon>
        <taxon>Pseudomonadota</taxon>
        <taxon>Alphaproteobacteria</taxon>
        <taxon>Hyphomicrobiales</taxon>
        <taxon>Hyphomicrobiaceae</taxon>
        <taxon>Hyphomicrobium</taxon>
    </lineage>
</organism>
<evidence type="ECO:0000256" key="5">
    <source>
        <dbReference type="ARBA" id="ARBA00022695"/>
    </source>
</evidence>
<evidence type="ECO:0000256" key="10">
    <source>
        <dbReference type="ARBA" id="ARBA00022839"/>
    </source>
</evidence>
<keyword evidence="8 19" id="KW-0479">Metal-binding</keyword>
<evidence type="ECO:0000256" key="9">
    <source>
        <dbReference type="ARBA" id="ARBA00022801"/>
    </source>
</evidence>
<dbReference type="NCBIfam" id="NF004316">
    <property type="entry name" value="PRK05711.1"/>
    <property type="match status" value="1"/>
</dbReference>
<evidence type="ECO:0000256" key="20">
    <source>
        <dbReference type="RuleBase" id="RU364087"/>
    </source>
</evidence>
<dbReference type="EMBL" id="CP005587">
    <property type="protein sequence ID" value="AGK59606.1"/>
    <property type="molecule type" value="Genomic_DNA"/>
</dbReference>
<evidence type="ECO:0000313" key="22">
    <source>
        <dbReference type="EMBL" id="AGK59606.1"/>
    </source>
</evidence>
<evidence type="ECO:0000256" key="4">
    <source>
        <dbReference type="ARBA" id="ARBA00022679"/>
    </source>
</evidence>
<sequence>MARLKFPGIDAAMREIVLDTETTGLDTKNGDRLIEIGGVEIINRIPTGIEFHRFINPERDVPLEAQKVHGISTEFLIGKPLFRDVVRDFLAFIGDDVLVIHNAQFDINFLNHELGLLGEKPLSFDRVVDTLALARRRHPAGPNSLDALCKRYGIDNSQRTKHGAIVDSLLLAEVYVELLGERQATFGLQTVGSSASLGERRNGKRTTAKVRPEPLPSRLTEADIAAHHAFIGKMGVKAIWHRFWGTVSS</sequence>
<feature type="binding site" evidence="18">
    <location>
        <position position="167"/>
    </location>
    <ligand>
        <name>substrate</name>
    </ligand>
</feature>
<evidence type="ECO:0000256" key="18">
    <source>
        <dbReference type="PIRSR" id="PIRSR606309-2"/>
    </source>
</evidence>
<dbReference type="SMART" id="SM00479">
    <property type="entry name" value="EXOIII"/>
    <property type="match status" value="1"/>
</dbReference>
<dbReference type="GO" id="GO:0003887">
    <property type="term" value="F:DNA-directed DNA polymerase activity"/>
    <property type="evidence" value="ECO:0007669"/>
    <property type="project" value="UniProtKB-KW"/>
</dbReference>
<feature type="binding site" evidence="18">
    <location>
        <position position="21"/>
    </location>
    <ligand>
        <name>substrate</name>
    </ligand>
</feature>
<evidence type="ECO:0000256" key="11">
    <source>
        <dbReference type="ARBA" id="ARBA00022842"/>
    </source>
</evidence>
<feature type="binding site" evidence="19">
    <location>
        <position position="19"/>
    </location>
    <ligand>
        <name>a divalent metal cation</name>
        <dbReference type="ChEBI" id="CHEBI:60240"/>
        <label>1</label>
        <note>catalytic</note>
    </ligand>
</feature>
<dbReference type="PANTHER" id="PTHR30231">
    <property type="entry name" value="DNA POLYMERASE III SUBUNIT EPSILON"/>
    <property type="match status" value="1"/>
</dbReference>
<evidence type="ECO:0000256" key="17">
    <source>
        <dbReference type="PIRSR" id="PIRSR606309-1"/>
    </source>
</evidence>
<dbReference type="KEGG" id="hdt:HYPDE_39688"/>
<dbReference type="FunFam" id="3.30.420.10:FF:000012">
    <property type="entry name" value="DNA polymerase III subunit epsilon"/>
    <property type="match status" value="1"/>
</dbReference>
<keyword evidence="13 19" id="KW-0464">Manganese</keyword>
<dbReference type="STRING" id="670307.HYPDE_39688"/>
<keyword evidence="10 20" id="KW-0269">Exonuclease</keyword>
<feature type="binding site" evidence="19">
    <location>
        <position position="21"/>
    </location>
    <ligand>
        <name>a divalent metal cation</name>
        <dbReference type="ChEBI" id="CHEBI:60240"/>
        <label>1</label>
        <note>catalytic</note>
    </ligand>
</feature>
<feature type="domain" description="Exonuclease" evidence="21">
    <location>
        <begin position="14"/>
        <end position="184"/>
    </location>
</feature>
<keyword evidence="7 20" id="KW-0540">Nuclease</keyword>
<feature type="binding site" evidence="18">
    <location>
        <position position="64"/>
    </location>
    <ligand>
        <name>substrate</name>
    </ligand>
</feature>
<gene>
    <name evidence="20" type="primary">dnaQ</name>
    <name evidence="22" type="ORF">HYPDE_39688</name>
</gene>
<dbReference type="Proteomes" id="UP000005952">
    <property type="component" value="Chromosome"/>
</dbReference>
<evidence type="ECO:0000256" key="13">
    <source>
        <dbReference type="ARBA" id="ARBA00023211"/>
    </source>
</evidence>
<evidence type="ECO:0000256" key="16">
    <source>
        <dbReference type="ARBA" id="ARBA00049244"/>
    </source>
</evidence>
<keyword evidence="6 20" id="KW-0235">DNA replication</keyword>
<dbReference type="PANTHER" id="PTHR30231:SF41">
    <property type="entry name" value="DNA POLYMERASE III SUBUNIT EPSILON"/>
    <property type="match status" value="1"/>
</dbReference>
<comment type="function">
    <text evidence="14 20">DNA polymerase III is a complex, multichain enzyme responsible for most of the replicative synthesis in bacteria. The epsilon subunit contain the editing function and is a proofreading 3'-5' exonuclease.</text>
</comment>
<accession>N0BGQ5</accession>
<reference evidence="22 23" key="1">
    <citation type="journal article" date="2013" name="Genome Announc.">
        <title>Genome sequences for three denitrifying bacterial strains isolated from a uranium- and nitrate-contaminated subsurface environment.</title>
        <authorList>
            <person name="Venkatramanan R."/>
            <person name="Prakash O."/>
            <person name="Woyke T."/>
            <person name="Chain P."/>
            <person name="Goodwin L.A."/>
            <person name="Watson D."/>
            <person name="Brooks S."/>
            <person name="Kostka J.E."/>
            <person name="Green S.J."/>
        </authorList>
    </citation>
    <scope>NUCLEOTIDE SEQUENCE [LARGE SCALE GENOMIC DNA]</scope>
    <source>
        <strain evidence="22 23">1NES1</strain>
    </source>
</reference>
<dbReference type="InterPro" id="IPR012337">
    <property type="entry name" value="RNaseH-like_sf"/>
</dbReference>
<evidence type="ECO:0000256" key="3">
    <source>
        <dbReference type="ARBA" id="ARBA00020352"/>
    </source>
</evidence>
<keyword evidence="11 19" id="KW-0460">Magnesium</keyword>
<feature type="binding site" evidence="18">
    <location>
        <position position="19"/>
    </location>
    <ligand>
        <name>substrate</name>
    </ligand>
</feature>
<dbReference type="InterPro" id="IPR036397">
    <property type="entry name" value="RNaseH_sf"/>
</dbReference>
<keyword evidence="12 20" id="KW-0239">DNA-directed DNA polymerase</keyword>
<evidence type="ECO:0000256" key="14">
    <source>
        <dbReference type="ARBA" id="ARBA00025483"/>
    </source>
</evidence>
<keyword evidence="5 20" id="KW-0548">Nucleotidyltransferase</keyword>
<dbReference type="HOGENOM" id="CLU_047806_2_1_5"/>
<dbReference type="NCBIfam" id="TIGR00573">
    <property type="entry name" value="dnaq"/>
    <property type="match status" value="1"/>
</dbReference>
<comment type="subunit">
    <text evidence="15 20">DNA polymerase III contains a core (composed of alpha, epsilon and theta chains) that associates with a tau subunit. This core dimerizes to form the POLIII' complex. PolIII' associates with the gamma complex (composed of gamma, delta, delta', psi and chi chains) and with the beta chain to form the complete DNA polymerase III complex.</text>
</comment>
<dbReference type="EC" id="2.7.7.7" evidence="2 20"/>
<feature type="binding site" evidence="19">
    <location>
        <position position="167"/>
    </location>
    <ligand>
        <name>a divalent metal cation</name>
        <dbReference type="ChEBI" id="CHEBI:60240"/>
        <label>1</label>
        <note>catalytic</note>
    </ligand>
</feature>
<dbReference type="Gene3D" id="3.30.420.10">
    <property type="entry name" value="Ribonuclease H-like superfamily/Ribonuclease H"/>
    <property type="match status" value="1"/>
</dbReference>
<keyword evidence="23" id="KW-1185">Reference proteome</keyword>
<dbReference type="InterPro" id="IPR006054">
    <property type="entry name" value="DnaQ"/>
</dbReference>
<dbReference type="GO" id="GO:0045004">
    <property type="term" value="P:DNA replication proofreading"/>
    <property type="evidence" value="ECO:0007669"/>
    <property type="project" value="TreeGrafter"/>
</dbReference>
<evidence type="ECO:0000256" key="15">
    <source>
        <dbReference type="ARBA" id="ARBA00026073"/>
    </source>
</evidence>
<dbReference type="GO" id="GO:0046872">
    <property type="term" value="F:metal ion binding"/>
    <property type="evidence" value="ECO:0007669"/>
    <property type="project" value="UniProtKB-KW"/>
</dbReference>
<keyword evidence="4 20" id="KW-0808">Transferase</keyword>
<feature type="active site" description="Proton acceptor" evidence="17">
    <location>
        <position position="162"/>
    </location>
</feature>
<dbReference type="GO" id="GO:0008408">
    <property type="term" value="F:3'-5' exonuclease activity"/>
    <property type="evidence" value="ECO:0007669"/>
    <property type="project" value="TreeGrafter"/>
</dbReference>
<protein>
    <recommendedName>
        <fullName evidence="3 20">DNA polymerase III subunit epsilon</fullName>
        <ecNumber evidence="2 20">2.7.7.7</ecNumber>
    </recommendedName>
</protein>
<dbReference type="GO" id="GO:0005829">
    <property type="term" value="C:cytosol"/>
    <property type="evidence" value="ECO:0007669"/>
    <property type="project" value="TreeGrafter"/>
</dbReference>
<comment type="cofactor">
    <cofactor evidence="1 20">
        <name>Mn(2+)</name>
        <dbReference type="ChEBI" id="CHEBI:29035"/>
    </cofactor>
</comment>
<evidence type="ECO:0000259" key="21">
    <source>
        <dbReference type="SMART" id="SM00479"/>
    </source>
</evidence>
<proteinExistence type="predicted"/>
<dbReference type="GO" id="GO:0003677">
    <property type="term" value="F:DNA binding"/>
    <property type="evidence" value="ECO:0007669"/>
    <property type="project" value="InterPro"/>
</dbReference>
<comment type="catalytic activity">
    <reaction evidence="16 20">
        <text>DNA(n) + a 2'-deoxyribonucleoside 5'-triphosphate = DNA(n+1) + diphosphate</text>
        <dbReference type="Rhea" id="RHEA:22508"/>
        <dbReference type="Rhea" id="RHEA-COMP:17339"/>
        <dbReference type="Rhea" id="RHEA-COMP:17340"/>
        <dbReference type="ChEBI" id="CHEBI:33019"/>
        <dbReference type="ChEBI" id="CHEBI:61560"/>
        <dbReference type="ChEBI" id="CHEBI:173112"/>
        <dbReference type="EC" id="2.7.7.7"/>
    </reaction>
</comment>
<evidence type="ECO:0000256" key="12">
    <source>
        <dbReference type="ARBA" id="ARBA00022932"/>
    </source>
</evidence>
<comment type="cofactor">
    <cofactor evidence="19">
        <name>Mg(2+)</name>
        <dbReference type="ChEBI" id="CHEBI:18420"/>
    </cofactor>
    <cofactor evidence="19">
        <name>Mn(2+)</name>
        <dbReference type="ChEBI" id="CHEBI:29035"/>
    </cofactor>
    <text evidence="19">Binds 2 divalent metal cations. Magnesium or manganese.</text>
</comment>
<name>N0BGQ5_9HYPH</name>
<evidence type="ECO:0000313" key="23">
    <source>
        <dbReference type="Proteomes" id="UP000005952"/>
    </source>
</evidence>